<reference evidence="9 10" key="1">
    <citation type="journal article" date="2019" name="Nat. Ecol. Evol.">
        <title>Megaphylogeny resolves global patterns of mushroom evolution.</title>
        <authorList>
            <person name="Varga T."/>
            <person name="Krizsan K."/>
            <person name="Foldi C."/>
            <person name="Dima B."/>
            <person name="Sanchez-Garcia M."/>
            <person name="Sanchez-Ramirez S."/>
            <person name="Szollosi G.J."/>
            <person name="Szarkandi J.G."/>
            <person name="Papp V."/>
            <person name="Albert L."/>
            <person name="Andreopoulos W."/>
            <person name="Angelini C."/>
            <person name="Antonin V."/>
            <person name="Barry K.W."/>
            <person name="Bougher N.L."/>
            <person name="Buchanan P."/>
            <person name="Buyck B."/>
            <person name="Bense V."/>
            <person name="Catcheside P."/>
            <person name="Chovatia M."/>
            <person name="Cooper J."/>
            <person name="Damon W."/>
            <person name="Desjardin D."/>
            <person name="Finy P."/>
            <person name="Geml J."/>
            <person name="Haridas S."/>
            <person name="Hughes K."/>
            <person name="Justo A."/>
            <person name="Karasinski D."/>
            <person name="Kautmanova I."/>
            <person name="Kiss B."/>
            <person name="Kocsube S."/>
            <person name="Kotiranta H."/>
            <person name="LaButti K.M."/>
            <person name="Lechner B.E."/>
            <person name="Liimatainen K."/>
            <person name="Lipzen A."/>
            <person name="Lukacs Z."/>
            <person name="Mihaltcheva S."/>
            <person name="Morgado L.N."/>
            <person name="Niskanen T."/>
            <person name="Noordeloos M.E."/>
            <person name="Ohm R.A."/>
            <person name="Ortiz-Santana B."/>
            <person name="Ovrebo C."/>
            <person name="Racz N."/>
            <person name="Riley R."/>
            <person name="Savchenko A."/>
            <person name="Shiryaev A."/>
            <person name="Soop K."/>
            <person name="Spirin V."/>
            <person name="Szebenyi C."/>
            <person name="Tomsovsky M."/>
            <person name="Tulloss R.E."/>
            <person name="Uehling J."/>
            <person name="Grigoriev I.V."/>
            <person name="Vagvolgyi C."/>
            <person name="Papp T."/>
            <person name="Martin F.M."/>
            <person name="Miettinen O."/>
            <person name="Hibbett D.S."/>
            <person name="Nagy L.G."/>
        </authorList>
    </citation>
    <scope>NUCLEOTIDE SEQUENCE [LARGE SCALE GENOMIC DNA]</scope>
    <source>
        <strain evidence="9 10">CBS 309.79</strain>
    </source>
</reference>
<evidence type="ECO:0000256" key="3">
    <source>
        <dbReference type="ARBA" id="ARBA00022741"/>
    </source>
</evidence>
<keyword evidence="4 9" id="KW-0418">Kinase</keyword>
<evidence type="ECO:0000256" key="5">
    <source>
        <dbReference type="ARBA" id="ARBA00022840"/>
    </source>
</evidence>
<evidence type="ECO:0000259" key="8">
    <source>
        <dbReference type="PROSITE" id="PS50011"/>
    </source>
</evidence>
<dbReference type="InterPro" id="IPR017441">
    <property type="entry name" value="Protein_kinase_ATP_BS"/>
</dbReference>
<feature type="domain" description="Protein kinase" evidence="8">
    <location>
        <begin position="26"/>
        <end position="299"/>
    </location>
</feature>
<sequence length="584" mass="63811">MVEAHHHCIADDLPDLTGTYVEDDRLYLERILGEGGFGKVYLARDYHESQKHGSAAGYCAVKCLVNPADPKDAYAKAIRRELAIHSFVSNHPNIISSRRTFVDASKKHRFVVLDLASFDLFEAIVVKGVFINNDEKIRQAFVQILDAVKWCHDSGIAHGDIKPENVLCDETADKMWLTDFGLATFSRLGNSGQGSSFYMSPELVSRRYRDELHSTNHCDIWALGVLLVNFVTQRNPWTTAKSGDKCFDAYLKDRNWLADILPISSGLNEILKRALHLNPLCRLPLSSFRQEVLELDTFFKDTEKQLIMYRTQERLEEVAAADEGPLQARIIKQAQALATSEVPATPVLDSPIPGTPKNKVMELREYNKAKKSPIQKFISKFVAFGSPGSKKTAKDGSSLSPMASPAVPAKEDLPVSEPPFPSPSIPIAAVPIAVSSPTPAIGSQEQDVTPSVCRKESTESLLRIAPPFEGYSSSSSSSSASTAPSSLMAITPPSPNIALPNVVDDVFALASLDPTRHDHEDPFASDEDRTGLGLKFGLGLAVQTLEPLALLEVSKKHEIAYGVEGVSDFDQGAPAQVSELDALS</sequence>
<dbReference type="OrthoDB" id="541276at2759"/>
<dbReference type="STRING" id="1884261.A0A5C3QN53"/>
<dbReference type="PROSITE" id="PS00107">
    <property type="entry name" value="PROTEIN_KINASE_ATP"/>
    <property type="match status" value="1"/>
</dbReference>
<feature type="binding site" evidence="6">
    <location>
        <position position="62"/>
    </location>
    <ligand>
        <name>ATP</name>
        <dbReference type="ChEBI" id="CHEBI:30616"/>
    </ligand>
</feature>
<evidence type="ECO:0000256" key="6">
    <source>
        <dbReference type="PROSITE-ProRule" id="PRU10141"/>
    </source>
</evidence>
<dbReference type="AlphaFoldDB" id="A0A5C3QN53"/>
<dbReference type="PANTHER" id="PTHR24349">
    <property type="entry name" value="SERINE/THREONINE-PROTEIN KINASE"/>
    <property type="match status" value="1"/>
</dbReference>
<dbReference type="EMBL" id="ML178820">
    <property type="protein sequence ID" value="TFL03405.1"/>
    <property type="molecule type" value="Genomic_DNA"/>
</dbReference>
<feature type="region of interest" description="Disordered" evidence="7">
    <location>
        <begin position="387"/>
        <end position="420"/>
    </location>
</feature>
<dbReference type="SUPFAM" id="SSF56112">
    <property type="entry name" value="Protein kinase-like (PK-like)"/>
    <property type="match status" value="1"/>
</dbReference>
<gene>
    <name evidence="9" type="ORF">BDV98DRAFT_545316</name>
</gene>
<name>A0A5C3QN53_9AGAR</name>
<keyword evidence="1" id="KW-0723">Serine/threonine-protein kinase</keyword>
<dbReference type="InterPro" id="IPR000719">
    <property type="entry name" value="Prot_kinase_dom"/>
</dbReference>
<protein>
    <submittedName>
        <fullName evidence="9">Kinase-like domain-containing protein</fullName>
    </submittedName>
</protein>
<dbReference type="Gene3D" id="1.10.510.10">
    <property type="entry name" value="Transferase(Phosphotransferase) domain 1"/>
    <property type="match status" value="1"/>
</dbReference>
<dbReference type="Proteomes" id="UP000305067">
    <property type="component" value="Unassembled WGS sequence"/>
</dbReference>
<evidence type="ECO:0000256" key="4">
    <source>
        <dbReference type="ARBA" id="ARBA00022777"/>
    </source>
</evidence>
<dbReference type="InterPro" id="IPR011009">
    <property type="entry name" value="Kinase-like_dom_sf"/>
</dbReference>
<accession>A0A5C3QN53</accession>
<dbReference type="GO" id="GO:0005524">
    <property type="term" value="F:ATP binding"/>
    <property type="evidence" value="ECO:0007669"/>
    <property type="project" value="UniProtKB-UniRule"/>
</dbReference>
<keyword evidence="2" id="KW-0808">Transferase</keyword>
<dbReference type="InterPro" id="IPR050205">
    <property type="entry name" value="CDPK_Ser/Thr_kinases"/>
</dbReference>
<keyword evidence="10" id="KW-1185">Reference proteome</keyword>
<evidence type="ECO:0000256" key="7">
    <source>
        <dbReference type="SAM" id="MobiDB-lite"/>
    </source>
</evidence>
<dbReference type="PROSITE" id="PS50011">
    <property type="entry name" value="PROTEIN_KINASE_DOM"/>
    <property type="match status" value="1"/>
</dbReference>
<organism evidence="9 10">
    <name type="scientific">Pterulicium gracile</name>
    <dbReference type="NCBI Taxonomy" id="1884261"/>
    <lineage>
        <taxon>Eukaryota</taxon>
        <taxon>Fungi</taxon>
        <taxon>Dikarya</taxon>
        <taxon>Basidiomycota</taxon>
        <taxon>Agaricomycotina</taxon>
        <taxon>Agaricomycetes</taxon>
        <taxon>Agaricomycetidae</taxon>
        <taxon>Agaricales</taxon>
        <taxon>Pleurotineae</taxon>
        <taxon>Pterulaceae</taxon>
        <taxon>Pterulicium</taxon>
    </lineage>
</organism>
<keyword evidence="5 6" id="KW-0067">ATP-binding</keyword>
<dbReference type="SMART" id="SM00220">
    <property type="entry name" value="S_TKc"/>
    <property type="match status" value="1"/>
</dbReference>
<evidence type="ECO:0000256" key="2">
    <source>
        <dbReference type="ARBA" id="ARBA00022679"/>
    </source>
</evidence>
<dbReference type="Pfam" id="PF00069">
    <property type="entry name" value="Pkinase"/>
    <property type="match status" value="1"/>
</dbReference>
<evidence type="ECO:0000256" key="1">
    <source>
        <dbReference type="ARBA" id="ARBA00022527"/>
    </source>
</evidence>
<dbReference type="PROSITE" id="PS00108">
    <property type="entry name" value="PROTEIN_KINASE_ST"/>
    <property type="match status" value="1"/>
</dbReference>
<evidence type="ECO:0000313" key="10">
    <source>
        <dbReference type="Proteomes" id="UP000305067"/>
    </source>
</evidence>
<proteinExistence type="predicted"/>
<dbReference type="GO" id="GO:0004674">
    <property type="term" value="F:protein serine/threonine kinase activity"/>
    <property type="evidence" value="ECO:0007669"/>
    <property type="project" value="UniProtKB-KW"/>
</dbReference>
<dbReference type="InterPro" id="IPR008271">
    <property type="entry name" value="Ser/Thr_kinase_AS"/>
</dbReference>
<keyword evidence="3 6" id="KW-0547">Nucleotide-binding</keyword>
<evidence type="ECO:0000313" key="9">
    <source>
        <dbReference type="EMBL" id="TFL03405.1"/>
    </source>
</evidence>